<dbReference type="RefSeq" id="WP_073049832.1">
    <property type="nucleotide sequence ID" value="NZ_FQZL01000018.1"/>
</dbReference>
<protein>
    <submittedName>
        <fullName evidence="2">Mut7-C ubiquitin</fullName>
    </submittedName>
</protein>
<accession>A0A1M6IS20</accession>
<organism evidence="2 3">
    <name type="scientific">Dethiosulfatibacter aminovorans DSM 17477</name>
    <dbReference type="NCBI Taxonomy" id="1121476"/>
    <lineage>
        <taxon>Bacteria</taxon>
        <taxon>Bacillati</taxon>
        <taxon>Bacillota</taxon>
        <taxon>Tissierellia</taxon>
        <taxon>Dethiosulfatibacter</taxon>
    </lineage>
</organism>
<feature type="domain" description="Ubiquitin Mut7-C" evidence="1">
    <location>
        <begin position="8"/>
        <end position="71"/>
    </location>
</feature>
<dbReference type="STRING" id="1121476.SAMN02745751_02409"/>
<dbReference type="Proteomes" id="UP000184052">
    <property type="component" value="Unassembled WGS sequence"/>
</dbReference>
<dbReference type="AlphaFoldDB" id="A0A1M6IS20"/>
<evidence type="ECO:0000313" key="3">
    <source>
        <dbReference type="Proteomes" id="UP000184052"/>
    </source>
</evidence>
<dbReference type="InterPro" id="IPR027798">
    <property type="entry name" value="Ub_Mut7C"/>
</dbReference>
<gene>
    <name evidence="2" type="ORF">SAMN02745751_02409</name>
</gene>
<dbReference type="EMBL" id="FQZL01000018">
    <property type="protein sequence ID" value="SHJ37119.1"/>
    <property type="molecule type" value="Genomic_DNA"/>
</dbReference>
<name>A0A1M6IS20_9FIRM</name>
<evidence type="ECO:0000313" key="2">
    <source>
        <dbReference type="EMBL" id="SHJ37119.1"/>
    </source>
</evidence>
<dbReference type="Pfam" id="PF14451">
    <property type="entry name" value="Ub-Mut7C"/>
    <property type="match status" value="1"/>
</dbReference>
<proteinExistence type="predicted"/>
<dbReference type="SUPFAM" id="SSF54285">
    <property type="entry name" value="MoaD/ThiS"/>
    <property type="match status" value="1"/>
</dbReference>
<evidence type="ECO:0000259" key="1">
    <source>
        <dbReference type="Pfam" id="PF14451"/>
    </source>
</evidence>
<dbReference type="InterPro" id="IPR016155">
    <property type="entry name" value="Mopterin_synth/thiamin_S_b"/>
</dbReference>
<keyword evidence="3" id="KW-1185">Reference proteome</keyword>
<sequence>MVIEISKVFLHNKNIEEKVEMYIDEPCSIDRLTEIIGLDHMGYAVFFVNGKEVKKNHIVGNEDKLKILPMFGGG</sequence>
<reference evidence="2 3" key="1">
    <citation type="submission" date="2016-11" db="EMBL/GenBank/DDBJ databases">
        <authorList>
            <person name="Jaros S."/>
            <person name="Januszkiewicz K."/>
            <person name="Wedrychowicz H."/>
        </authorList>
    </citation>
    <scope>NUCLEOTIDE SEQUENCE [LARGE SCALE GENOMIC DNA]</scope>
    <source>
        <strain evidence="2 3">DSM 17477</strain>
    </source>
</reference>